<dbReference type="InterPro" id="IPR004871">
    <property type="entry name" value="RSE1/DDB1/CPSF1_C"/>
</dbReference>
<protein>
    <submittedName>
        <fullName evidence="7">Cleavage and polyadenylation specificity factor subunit 1</fullName>
    </submittedName>
</protein>
<keyword evidence="2" id="KW-0539">Nucleus</keyword>
<dbReference type="Gene3D" id="2.130.10.10">
    <property type="entry name" value="YVTN repeat-like/Quinoprotein amine dehydrogenase"/>
    <property type="match status" value="3"/>
</dbReference>
<feature type="domain" description="RSE1/DDB1/CPSF1 second beta-propeller" evidence="6">
    <location>
        <begin position="503"/>
        <end position="1030"/>
    </location>
</feature>
<evidence type="ECO:0000256" key="1">
    <source>
        <dbReference type="ARBA" id="ARBA00004123"/>
    </source>
</evidence>
<dbReference type="Pfam" id="PF03178">
    <property type="entry name" value="CPSF_A"/>
    <property type="match status" value="1"/>
</dbReference>
<feature type="domain" description="RSE1/DDB1/CPSF1 first beta-propeller" evidence="5">
    <location>
        <begin position="16"/>
        <end position="395"/>
    </location>
</feature>
<name>A0A9P5S8A8_9FUNG</name>
<feature type="region of interest" description="Disordered" evidence="3">
    <location>
        <begin position="698"/>
        <end position="724"/>
    </location>
</feature>
<evidence type="ECO:0000256" key="2">
    <source>
        <dbReference type="ARBA" id="ARBA00023242"/>
    </source>
</evidence>
<evidence type="ECO:0000259" key="5">
    <source>
        <dbReference type="Pfam" id="PF10433"/>
    </source>
</evidence>
<dbReference type="Proteomes" id="UP000748756">
    <property type="component" value="Unassembled WGS sequence"/>
</dbReference>
<evidence type="ECO:0000313" key="8">
    <source>
        <dbReference type="Proteomes" id="UP000748756"/>
    </source>
</evidence>
<accession>A0A9P5S8A8</accession>
<dbReference type="GO" id="GO:0005634">
    <property type="term" value="C:nucleus"/>
    <property type="evidence" value="ECO:0007669"/>
    <property type="project" value="UniProtKB-SubCell"/>
</dbReference>
<comment type="caution">
    <text evidence="7">The sequence shown here is derived from an EMBL/GenBank/DDBJ whole genome shotgun (WGS) entry which is preliminary data.</text>
</comment>
<evidence type="ECO:0000313" key="7">
    <source>
        <dbReference type="EMBL" id="KAF9155737.1"/>
    </source>
</evidence>
<evidence type="ECO:0000259" key="4">
    <source>
        <dbReference type="Pfam" id="PF03178"/>
    </source>
</evidence>
<dbReference type="InterPro" id="IPR050358">
    <property type="entry name" value="RSE1/DDB1/CFT1"/>
</dbReference>
<evidence type="ECO:0000256" key="3">
    <source>
        <dbReference type="SAM" id="MobiDB-lite"/>
    </source>
</evidence>
<feature type="region of interest" description="Disordered" evidence="3">
    <location>
        <begin position="1110"/>
        <end position="1136"/>
    </location>
</feature>
<dbReference type="Pfam" id="PF10433">
    <property type="entry name" value="Beta-prop_RSE1_1st"/>
    <property type="match status" value="1"/>
</dbReference>
<dbReference type="InterPro" id="IPR015943">
    <property type="entry name" value="WD40/YVTN_repeat-like_dom_sf"/>
</dbReference>
<feature type="domain" description="RSE1/DDB1/CPSF1 C-terminal" evidence="4">
    <location>
        <begin position="1168"/>
        <end position="1494"/>
    </location>
</feature>
<feature type="region of interest" description="Disordered" evidence="3">
    <location>
        <begin position="919"/>
        <end position="956"/>
    </location>
</feature>
<dbReference type="InterPro" id="IPR058543">
    <property type="entry name" value="Beta-prop_RSE1/DDB1/CPSF1_2nd"/>
</dbReference>
<organism evidence="7 8">
    <name type="scientific">Linnemannia schmuckeri</name>
    <dbReference type="NCBI Taxonomy" id="64567"/>
    <lineage>
        <taxon>Eukaryota</taxon>
        <taxon>Fungi</taxon>
        <taxon>Fungi incertae sedis</taxon>
        <taxon>Mucoromycota</taxon>
        <taxon>Mortierellomycotina</taxon>
        <taxon>Mortierellomycetes</taxon>
        <taxon>Mortierellales</taxon>
        <taxon>Mortierellaceae</taxon>
        <taxon>Linnemannia</taxon>
    </lineage>
</organism>
<dbReference type="PANTHER" id="PTHR10644">
    <property type="entry name" value="DNA REPAIR/RNA PROCESSING CPSF FAMILY"/>
    <property type="match status" value="1"/>
</dbReference>
<dbReference type="EMBL" id="JAAAUQ010000053">
    <property type="protein sequence ID" value="KAF9155737.1"/>
    <property type="molecule type" value="Genomic_DNA"/>
</dbReference>
<gene>
    <name evidence="7" type="primary">CPSF1</name>
    <name evidence="7" type="ORF">BG015_008772</name>
</gene>
<feature type="compositionally biased region" description="Basic and acidic residues" evidence="3">
    <location>
        <begin position="939"/>
        <end position="949"/>
    </location>
</feature>
<feature type="compositionally biased region" description="Acidic residues" evidence="3">
    <location>
        <begin position="742"/>
        <end position="758"/>
    </location>
</feature>
<sequence length="1529" mass="167889">MSMYTLAKELFPPTGIERVVRCNFIRPDILNVIVSKSTVLEVYNFTEPAQADQLPRLELVASYRFNGVITSMGVIRTSSSGQHGLDSILVSFKDAKMSLLEWSFSTHSIVTVSIHYYERDDYKQEFLNNSHPTEIRVDPSRRCAVLAFYGDRLAVLPFRQDEITIGDEDDASKKWPYLPSYVMSLSDIDSKIKNVIDMVFLYDFFEPTLAILYSPQQTWTGRLAVRKDTCSLVVVSLDITHKVYPIIYSIDNLPYDCTKIIAMPKPVGGLLVVSANALIHLDQGSSGMGVAVNGYAPLVTNFPLQPQYHFDIALEGSQHVFLAPDQILFTLRNGDMYVIELQQEGRSLSGFKIEKAGTSMQTSCKCALGAGYYFVGSRYADSMLIKYSTKDQVKKKKKTTPIPINSMDLDNELYGQAAEPVVDQKADKSKDEIEDAMDAGESKWQFEICDTITNTGPIIAADIGQRASNESHADFPPQHELVAATGSGHNGALVVFQRNIRPDVVRSTEALAGSDSLWTVYCRKEIIFEGVSQFESRTGSGTGEGDDDNYDKLLIVSRANNTLVLATSGDDLRQLPNSQFFVQGPTIAIGSILEETRIVQVYAGGVRLLNADCKVTQIVPIGEHLSVVTASIMDPYILLQLHDGSALLLKGDMTTKDVIVLSQSSILNTLPIKSCCVYADSTNTILTVKDAPTMASLRSSAKTSSVSSKPGAAGTRAKKTKEIKKEATRVMDDIDLDLYGPEPDEEEEEQSEEEDVEMEASAGANDIPMGDTDMADTQSKSKAAMANPEGQSTQSTHWCLIYRTDGALEIYQLPDFKEVFYFPHFDLLPDVLPDAPAHQDTKPAGHAREISEMVMVNMGARQKKEPYLVVRTYRGNIAVYKTFQHFPTVELDVKGRPIDLTDRLAIRFRKVPLDVVARETPDEDDLDDRNNSSMDDDSKDAVEREISRQERRRQRKPKNLIPFSDVAGYEGVFVLGASPLWIMSSGRGLPRVHPMICDGKIGCFTQFHNLNCKHGFISLNAQGHMRISQLPSNGIQYDMPWPIRKVPMKKAVRHIRYHPTSQTYIVVTAVPDPFIVKDENNVAVHDGVAAAATTATGAAATTANGTLAPTAGSAPAAADAAPDAATPPVGSAAAAATPNGAVTPASIATAAKLKSSGPGFRPSSDRQTLELVSPVTWETVDRYQLQEYEIVTSMETVSLESTQDASGRKKFMAVGTSFIKGEDSTMRGTIYIFDIIDVVPEPDNPQTDHKLKLLYSEEVKGSVTAMAALSGYLLTCVGTKVLVRSFEDNETLTGIAFIDVQIYVTSVKVVKNTIMLADAYKSVWFVGFQDEPTKLVMLGKDYNPMEAMNVSYLIENQTLNIVVADSEKNIRLLQYAPFHVQSFSGQKLICRGDYHVGSQIETTLSVPKIVLSGSDEGISHLTICGTLDGSLCMITPIPEKTSKRLALLSSQIVNGIQHPAGLNPRAFRLLQSKDRLNSNPVKGILDGDLLFEFVNLPANRQKEMTKQIGSGVDRVMDDLAGIAVAADHF</sequence>
<proteinExistence type="predicted"/>
<evidence type="ECO:0000259" key="6">
    <source>
        <dbReference type="Pfam" id="PF23726"/>
    </source>
</evidence>
<comment type="subcellular location">
    <subcellularLocation>
        <location evidence="1">Nucleus</location>
    </subcellularLocation>
</comment>
<feature type="compositionally biased region" description="Low complexity" evidence="3">
    <location>
        <begin position="698"/>
        <end position="708"/>
    </location>
</feature>
<dbReference type="InterPro" id="IPR018846">
    <property type="entry name" value="Beta-prop_RSE1/DDB1/CPSF1_1st"/>
</dbReference>
<dbReference type="Pfam" id="PF23726">
    <property type="entry name" value="Beta-prop_RSE1_2nd"/>
    <property type="match status" value="1"/>
</dbReference>
<reference evidence="7" key="1">
    <citation type="journal article" date="2020" name="Fungal Divers.">
        <title>Resolving the Mortierellaceae phylogeny through synthesis of multi-gene phylogenetics and phylogenomics.</title>
        <authorList>
            <person name="Vandepol N."/>
            <person name="Liber J."/>
            <person name="Desiro A."/>
            <person name="Na H."/>
            <person name="Kennedy M."/>
            <person name="Barry K."/>
            <person name="Grigoriev I.V."/>
            <person name="Miller A.N."/>
            <person name="O'Donnell K."/>
            <person name="Stajich J.E."/>
            <person name="Bonito G."/>
        </authorList>
    </citation>
    <scope>NUCLEOTIDE SEQUENCE</scope>
    <source>
        <strain evidence="7">NRRL 6426</strain>
    </source>
</reference>
<keyword evidence="8" id="KW-1185">Reference proteome</keyword>
<dbReference type="OrthoDB" id="6109at2759"/>
<dbReference type="GO" id="GO:0003676">
    <property type="term" value="F:nucleic acid binding"/>
    <property type="evidence" value="ECO:0007669"/>
    <property type="project" value="InterPro"/>
</dbReference>
<feature type="region of interest" description="Disordered" evidence="3">
    <location>
        <begin position="736"/>
        <end position="790"/>
    </location>
</feature>